<dbReference type="AlphaFoldDB" id="A0AA47MSS4"/>
<dbReference type="InterPro" id="IPR000566">
    <property type="entry name" value="Lipocln_cytosolic_FA-bd_dom"/>
</dbReference>
<protein>
    <recommendedName>
        <fullName evidence="3">Cellular retinoic acid-binding protein 1</fullName>
    </recommendedName>
    <alternativeName>
        <fullName evidence="6">Cellular retinoic acid-binding protein I</fullName>
    </alternativeName>
</protein>
<dbReference type="GO" id="GO:0016918">
    <property type="term" value="F:retinal binding"/>
    <property type="evidence" value="ECO:0007669"/>
    <property type="project" value="UniProtKB-KW"/>
</dbReference>
<evidence type="ECO:0000256" key="6">
    <source>
        <dbReference type="ARBA" id="ARBA00030108"/>
    </source>
</evidence>
<keyword evidence="7" id="KW-0813">Transport</keyword>
<comment type="similarity">
    <text evidence="2 7">Belongs to the calycin superfamily. Fatty-acid binding protein (FABP) family.</text>
</comment>
<dbReference type="InterPro" id="IPR012674">
    <property type="entry name" value="Calycin"/>
</dbReference>
<keyword evidence="5" id="KW-0683">Retinol-binding</keyword>
<reference evidence="9" key="1">
    <citation type="journal article" date="2023" name="Front. Mar. Sci.">
        <title>A new Merluccius polli reference genome to investigate the effects of global change in West African waters.</title>
        <authorList>
            <person name="Mateo J.L."/>
            <person name="Blanco-Fernandez C."/>
            <person name="Garcia-Vazquez E."/>
            <person name="Machado-Schiaffino G."/>
        </authorList>
    </citation>
    <scope>NUCLEOTIDE SEQUENCE</scope>
    <source>
        <strain evidence="9">C29</strain>
        <tissue evidence="9">Fin</tissue>
    </source>
</reference>
<dbReference type="Proteomes" id="UP001174136">
    <property type="component" value="Unassembled WGS sequence"/>
</dbReference>
<name>A0AA47MSS4_MERPO</name>
<dbReference type="InterPro" id="IPR031259">
    <property type="entry name" value="ILBP"/>
</dbReference>
<organism evidence="9 10">
    <name type="scientific">Merluccius polli</name>
    <name type="common">Benguela hake</name>
    <name type="synonym">Merluccius cadenati</name>
    <dbReference type="NCBI Taxonomy" id="89951"/>
    <lineage>
        <taxon>Eukaryota</taxon>
        <taxon>Metazoa</taxon>
        <taxon>Chordata</taxon>
        <taxon>Craniata</taxon>
        <taxon>Vertebrata</taxon>
        <taxon>Euteleostomi</taxon>
        <taxon>Actinopterygii</taxon>
        <taxon>Neopterygii</taxon>
        <taxon>Teleostei</taxon>
        <taxon>Neoteleostei</taxon>
        <taxon>Acanthomorphata</taxon>
        <taxon>Zeiogadaria</taxon>
        <taxon>Gadariae</taxon>
        <taxon>Gadiformes</taxon>
        <taxon>Gadoidei</taxon>
        <taxon>Merlucciidae</taxon>
        <taxon>Merluccius</taxon>
    </lineage>
</organism>
<dbReference type="SUPFAM" id="SSF50814">
    <property type="entry name" value="Lipocalins"/>
    <property type="match status" value="1"/>
</dbReference>
<sequence>MVTSRGRPALCSAWRVWKRGRGGWKGGLGRRRRAVGPGGGCYRRARRVGVRGPVAGSIPHADNWTRQVAEPTDMAGAFVGTWNMKESVNFDEYLKALGVSFAMRQVGGRLKPTTIISVDGDTVKLETKSTFKNSEINFKLNEEFEETTADDRHTKSLITVDGNKMMHIQKWDGKETSLIREVNDNTLVLTLTLGDVVSTRHYVRAE</sequence>
<comment type="caution">
    <text evidence="9">The sequence shown here is derived from an EMBL/GenBank/DDBJ whole genome shotgun (WGS) entry which is preliminary data.</text>
</comment>
<dbReference type="PRINTS" id="PR00178">
    <property type="entry name" value="FATTYACIDBP"/>
</dbReference>
<keyword evidence="4" id="KW-0845">Vitamin A</keyword>
<proteinExistence type="inferred from homology"/>
<dbReference type="PROSITE" id="PS00214">
    <property type="entry name" value="FABP"/>
    <property type="match status" value="1"/>
</dbReference>
<feature type="domain" description="Cytosolic fatty-acid binding proteins" evidence="8">
    <location>
        <begin position="80"/>
        <end position="97"/>
    </location>
</feature>
<evidence type="ECO:0000256" key="2">
    <source>
        <dbReference type="ARBA" id="ARBA00008390"/>
    </source>
</evidence>
<dbReference type="Gene3D" id="2.40.128.20">
    <property type="match status" value="1"/>
</dbReference>
<gene>
    <name evidence="9" type="primary">fabp3</name>
    <name evidence="9" type="ORF">N1851_015138</name>
</gene>
<dbReference type="FunFam" id="2.40.128.20:FF:000001">
    <property type="entry name" value="Fatty acid-binding protein, adipocyte"/>
    <property type="match status" value="1"/>
</dbReference>
<keyword evidence="10" id="KW-1185">Reference proteome</keyword>
<evidence type="ECO:0000256" key="4">
    <source>
        <dbReference type="ARBA" id="ARBA00022893"/>
    </source>
</evidence>
<evidence type="ECO:0000256" key="1">
    <source>
        <dbReference type="ARBA" id="ARBA00003699"/>
    </source>
</evidence>
<accession>A0AA47MSS4</accession>
<comment type="function">
    <text evidence="1">Cytosolic CRABPs may regulate the access of retinoic acid to the nuclear retinoic acid receptors.</text>
</comment>
<evidence type="ECO:0000259" key="8">
    <source>
        <dbReference type="PROSITE" id="PS00214"/>
    </source>
</evidence>
<evidence type="ECO:0000313" key="10">
    <source>
        <dbReference type="Proteomes" id="UP001174136"/>
    </source>
</evidence>
<evidence type="ECO:0000256" key="7">
    <source>
        <dbReference type="RuleBase" id="RU003696"/>
    </source>
</evidence>
<dbReference type="EMBL" id="JAOPHQ010002677">
    <property type="protein sequence ID" value="KAK0145932.1"/>
    <property type="molecule type" value="Genomic_DNA"/>
</dbReference>
<dbReference type="GO" id="GO:0019841">
    <property type="term" value="F:retinol binding"/>
    <property type="evidence" value="ECO:0007669"/>
    <property type="project" value="UniProtKB-KW"/>
</dbReference>
<dbReference type="Pfam" id="PF00061">
    <property type="entry name" value="Lipocalin"/>
    <property type="match status" value="1"/>
</dbReference>
<evidence type="ECO:0000256" key="5">
    <source>
        <dbReference type="ARBA" id="ARBA00023072"/>
    </source>
</evidence>
<evidence type="ECO:0000313" key="9">
    <source>
        <dbReference type="EMBL" id="KAK0145932.1"/>
    </source>
</evidence>
<dbReference type="PANTHER" id="PTHR11955">
    <property type="entry name" value="FATTY ACID BINDING PROTEIN"/>
    <property type="match status" value="1"/>
</dbReference>
<evidence type="ECO:0000256" key="3">
    <source>
        <dbReference type="ARBA" id="ARBA00013592"/>
    </source>
</evidence>
<dbReference type="InterPro" id="IPR000463">
    <property type="entry name" value="Fatty_acid-bd"/>
</dbReference>